<sequence length="161" mass="17634">MLLLRPLSSYAGLQEDYEEAYQLYITAGASVAAYHDRIGEVVTHYLEQDGWRIDHYVQAEGYSGARFLVAQKANPAGGTTYVVAIVGTETSQDVKLDLKVDKVYFAGTNLAEFAANAAKKGLPDTVPKVHRGFYEFVQAGPAATLRNNHVPALSLLDQLNR</sequence>
<dbReference type="InterPro" id="IPR029058">
    <property type="entry name" value="AB_hydrolase_fold"/>
</dbReference>
<accession>A0ABZ3J5W9</accession>
<dbReference type="RefSeq" id="WP_245692976.1">
    <property type="nucleotide sequence ID" value="NZ_CP155571.1"/>
</dbReference>
<dbReference type="EMBL" id="CP155571">
    <property type="protein sequence ID" value="XFO73480.1"/>
    <property type="molecule type" value="Genomic_DNA"/>
</dbReference>
<dbReference type="Proteomes" id="UP000216052">
    <property type="component" value="Chromosome"/>
</dbReference>
<reference evidence="1" key="1">
    <citation type="submission" date="2024-05" db="EMBL/GenBank/DDBJ databases">
        <title>Isolation and characterization of Sporomusa carbonis sp. nov., a carboxydotrophic hydrogenogen in the genus of Sporomusa isolated from a charcoal burning pile.</title>
        <authorList>
            <person name="Boeer T."/>
            <person name="Rosenbaum F."/>
            <person name="Eysell L."/>
            <person name="Mueller V."/>
            <person name="Daniel R."/>
            <person name="Poehlein A."/>
        </authorList>
    </citation>
    <scope>NUCLEOTIDE SEQUENCE [LARGE SCALE GENOMIC DNA]</scope>
    <source>
        <strain evidence="1">DSM 3132</strain>
    </source>
</reference>
<keyword evidence="2" id="KW-1185">Reference proteome</keyword>
<evidence type="ECO:0000313" key="2">
    <source>
        <dbReference type="Proteomes" id="UP000216052"/>
    </source>
</evidence>
<dbReference type="Gene3D" id="3.40.50.1820">
    <property type="entry name" value="alpha/beta hydrolase"/>
    <property type="match status" value="1"/>
</dbReference>
<gene>
    <name evidence="1" type="ORF">SPACI_035790</name>
</gene>
<protein>
    <recommendedName>
        <fullName evidence="3">Lipoprotein</fullName>
    </recommendedName>
</protein>
<evidence type="ECO:0008006" key="3">
    <source>
        <dbReference type="Google" id="ProtNLM"/>
    </source>
</evidence>
<organism evidence="1 2">
    <name type="scientific">Sporomusa acidovorans (strain ATCC 49682 / DSM 3132 / Mol)</name>
    <dbReference type="NCBI Taxonomy" id="1123286"/>
    <lineage>
        <taxon>Bacteria</taxon>
        <taxon>Bacillati</taxon>
        <taxon>Bacillota</taxon>
        <taxon>Negativicutes</taxon>
        <taxon>Selenomonadales</taxon>
        <taxon>Sporomusaceae</taxon>
        <taxon>Sporomusa</taxon>
    </lineage>
</organism>
<evidence type="ECO:0000313" key="1">
    <source>
        <dbReference type="EMBL" id="XFO73480.1"/>
    </source>
</evidence>
<name>A0ABZ3J5W9_SPOA4</name>
<proteinExistence type="predicted"/>